<dbReference type="Gene3D" id="2.60.200.30">
    <property type="entry name" value="Probable inorganic polyphosphate/atp-NAD kinase, domain 2"/>
    <property type="match status" value="1"/>
</dbReference>
<dbReference type="GO" id="GO:0019674">
    <property type="term" value="P:NAD+ metabolic process"/>
    <property type="evidence" value="ECO:0007669"/>
    <property type="project" value="InterPro"/>
</dbReference>
<dbReference type="PANTHER" id="PTHR13158:SF5">
    <property type="entry name" value="NAD KINASE 2, MITOCHONDRIAL"/>
    <property type="match status" value="1"/>
</dbReference>
<keyword evidence="6" id="KW-0520">NAD</keyword>
<sequence>MLASHIATQNVKYQVTEVLKKMNIEYKIINRENLDSSNFVWADLILPIGGDGTFLLASNMIFDNKKPIIGINSNPERSEGFLMLPPKYTSNIPEIFEMLKAGNYNIKMRRRIRTTIKGDNIWDSPFHTHEKGRVVGGEKFYTQNLEKDIPNNLPKERRLPWLALNEVFIAESLSARTSSLLIKIDKEDKYHLVKSSGLCVSTGTGSTSWYRSINSISPLTVQEILKLFNEKEQFSNYTIEKICSTFNNSLHFGAEELKLCYAIRDMIVTDIWPTPKYIHPRGFCNKLTIRSQCFDASIVIDGGIAVPFNFGTTAVLEVYPEDSLQALILPD</sequence>
<dbReference type="GO" id="GO:0005739">
    <property type="term" value="C:mitochondrion"/>
    <property type="evidence" value="ECO:0007669"/>
    <property type="project" value="TreeGrafter"/>
</dbReference>
<protein>
    <recommendedName>
        <fullName evidence="2">NAD(+) kinase</fullName>
        <ecNumber evidence="2">2.7.1.23</ecNumber>
    </recommendedName>
</protein>
<dbReference type="Proteomes" id="UP000250275">
    <property type="component" value="Unassembled WGS sequence"/>
</dbReference>
<dbReference type="PANTHER" id="PTHR13158">
    <property type="match status" value="1"/>
</dbReference>
<comment type="similarity">
    <text evidence="1">Belongs to the NAD kinase family.</text>
</comment>
<dbReference type="SUPFAM" id="SSF111331">
    <property type="entry name" value="NAD kinase/diacylglycerol kinase-like"/>
    <property type="match status" value="1"/>
</dbReference>
<organism evidence="7 8">
    <name type="scientific">Eufriesea mexicana</name>
    <dbReference type="NCBI Taxonomy" id="516756"/>
    <lineage>
        <taxon>Eukaryota</taxon>
        <taxon>Metazoa</taxon>
        <taxon>Ecdysozoa</taxon>
        <taxon>Arthropoda</taxon>
        <taxon>Hexapoda</taxon>
        <taxon>Insecta</taxon>
        <taxon>Pterygota</taxon>
        <taxon>Neoptera</taxon>
        <taxon>Endopterygota</taxon>
        <taxon>Hymenoptera</taxon>
        <taxon>Apocrita</taxon>
        <taxon>Aculeata</taxon>
        <taxon>Apoidea</taxon>
        <taxon>Anthophila</taxon>
        <taxon>Apidae</taxon>
        <taxon>Eufriesea</taxon>
    </lineage>
</organism>
<accession>A0A310SLJ0</accession>
<dbReference type="OrthoDB" id="185618at2759"/>
<evidence type="ECO:0000313" key="8">
    <source>
        <dbReference type="Proteomes" id="UP000250275"/>
    </source>
</evidence>
<dbReference type="InterPro" id="IPR017437">
    <property type="entry name" value="ATP-NAD_kinase_PpnK-typ_C"/>
</dbReference>
<dbReference type="GO" id="GO:0006741">
    <property type="term" value="P:NADP+ biosynthetic process"/>
    <property type="evidence" value="ECO:0007669"/>
    <property type="project" value="InterPro"/>
</dbReference>
<dbReference type="GO" id="GO:0003951">
    <property type="term" value="F:NAD+ kinase activity"/>
    <property type="evidence" value="ECO:0007669"/>
    <property type="project" value="UniProtKB-EC"/>
</dbReference>
<dbReference type="InterPro" id="IPR016064">
    <property type="entry name" value="NAD/diacylglycerol_kinase_sf"/>
</dbReference>
<keyword evidence="3" id="KW-0808">Transferase</keyword>
<keyword evidence="8" id="KW-1185">Reference proteome</keyword>
<keyword evidence="4 7" id="KW-0418">Kinase</keyword>
<dbReference type="InterPro" id="IPR002504">
    <property type="entry name" value="NADK"/>
</dbReference>
<dbReference type="Gene3D" id="3.40.50.10330">
    <property type="entry name" value="Probable inorganic polyphosphate/atp-NAD kinase, domain 1"/>
    <property type="match status" value="1"/>
</dbReference>
<dbReference type="EC" id="2.7.1.23" evidence="2"/>
<reference evidence="7 8" key="1">
    <citation type="submission" date="2015-07" db="EMBL/GenBank/DDBJ databases">
        <title>The genome of Eufriesea mexicana.</title>
        <authorList>
            <person name="Pan H."/>
            <person name="Kapheim K."/>
        </authorList>
    </citation>
    <scope>NUCLEOTIDE SEQUENCE [LARGE SCALE GENOMIC DNA]</scope>
    <source>
        <strain evidence="7">0111107269</strain>
        <tissue evidence="7">Whole body</tissue>
    </source>
</reference>
<evidence type="ECO:0000256" key="2">
    <source>
        <dbReference type="ARBA" id="ARBA00012120"/>
    </source>
</evidence>
<evidence type="ECO:0000313" key="7">
    <source>
        <dbReference type="EMBL" id="OAD54597.1"/>
    </source>
</evidence>
<evidence type="ECO:0000256" key="6">
    <source>
        <dbReference type="ARBA" id="ARBA00023027"/>
    </source>
</evidence>
<evidence type="ECO:0000256" key="4">
    <source>
        <dbReference type="ARBA" id="ARBA00022777"/>
    </source>
</evidence>
<dbReference type="EMBL" id="KQ764145">
    <property type="protein sequence ID" value="OAD54597.1"/>
    <property type="molecule type" value="Genomic_DNA"/>
</dbReference>
<proteinExistence type="inferred from homology"/>
<evidence type="ECO:0000256" key="3">
    <source>
        <dbReference type="ARBA" id="ARBA00022679"/>
    </source>
</evidence>
<gene>
    <name evidence="7" type="ORF">WN48_06542</name>
</gene>
<evidence type="ECO:0000256" key="1">
    <source>
        <dbReference type="ARBA" id="ARBA00010995"/>
    </source>
</evidence>
<dbReference type="Pfam" id="PF01513">
    <property type="entry name" value="NAD_kinase"/>
    <property type="match status" value="1"/>
</dbReference>
<dbReference type="AlphaFoldDB" id="A0A310SLJ0"/>
<dbReference type="InterPro" id="IPR017438">
    <property type="entry name" value="ATP-NAD_kinase_N"/>
</dbReference>
<evidence type="ECO:0000256" key="5">
    <source>
        <dbReference type="ARBA" id="ARBA00022857"/>
    </source>
</evidence>
<name>A0A310SLJ0_9HYME</name>
<keyword evidence="5" id="KW-0521">NADP</keyword>